<name>A0A917JNG8_9PSEU</name>
<comment type="caution">
    <text evidence="1">The sequence shown here is derived from an EMBL/GenBank/DDBJ whole genome shotgun (WGS) entry which is preliminary data.</text>
</comment>
<protein>
    <submittedName>
        <fullName evidence="1">Uncharacterized protein</fullName>
    </submittedName>
</protein>
<organism evidence="1 2">
    <name type="scientific">Saccharopolyspora thermophila</name>
    <dbReference type="NCBI Taxonomy" id="89367"/>
    <lineage>
        <taxon>Bacteria</taxon>
        <taxon>Bacillati</taxon>
        <taxon>Actinomycetota</taxon>
        <taxon>Actinomycetes</taxon>
        <taxon>Pseudonocardiales</taxon>
        <taxon>Pseudonocardiaceae</taxon>
        <taxon>Saccharopolyspora</taxon>
    </lineage>
</organism>
<dbReference type="AlphaFoldDB" id="A0A917JNG8"/>
<proteinExistence type="predicted"/>
<dbReference type="EMBL" id="BMMT01000003">
    <property type="protein sequence ID" value="GGI77877.1"/>
    <property type="molecule type" value="Genomic_DNA"/>
</dbReference>
<evidence type="ECO:0000313" key="1">
    <source>
        <dbReference type="EMBL" id="GGI77877.1"/>
    </source>
</evidence>
<evidence type="ECO:0000313" key="2">
    <source>
        <dbReference type="Proteomes" id="UP000597989"/>
    </source>
</evidence>
<reference evidence="1 2" key="1">
    <citation type="journal article" date="2014" name="Int. J. Syst. Evol. Microbiol.">
        <title>Complete genome sequence of Corynebacterium casei LMG S-19264T (=DSM 44701T), isolated from a smear-ripened cheese.</title>
        <authorList>
            <consortium name="US DOE Joint Genome Institute (JGI-PGF)"/>
            <person name="Walter F."/>
            <person name="Albersmeier A."/>
            <person name="Kalinowski J."/>
            <person name="Ruckert C."/>
        </authorList>
    </citation>
    <scope>NUCLEOTIDE SEQUENCE [LARGE SCALE GENOMIC DNA]</scope>
    <source>
        <strain evidence="1 2">CGMCC 4.7206</strain>
    </source>
</reference>
<sequence>MSVLAIMAQPGPPPDFPTAARRHYQNALLLRKEQRLPNADHVAGMAAECGLKAILIGYLDGFVNKKNNKPDHPVHPSGKPGPSYGHLPTLWEEICLVASGRNANAFYLAMTQKNPFHR</sequence>
<dbReference type="Proteomes" id="UP000597989">
    <property type="component" value="Unassembled WGS sequence"/>
</dbReference>
<gene>
    <name evidence="1" type="ORF">GCM10011581_13750</name>
</gene>
<accession>A0A917JNG8</accession>